<evidence type="ECO:0000256" key="8">
    <source>
        <dbReference type="ARBA" id="ARBA00023295"/>
    </source>
</evidence>
<keyword evidence="15" id="KW-1185">Reference proteome</keyword>
<organism evidence="14 15">
    <name type="scientific">Pseudarthrobacter quantipunctorum</name>
    <dbReference type="NCBI Taxonomy" id="3128980"/>
    <lineage>
        <taxon>Bacteria</taxon>
        <taxon>Bacillati</taxon>
        <taxon>Actinomycetota</taxon>
        <taxon>Actinomycetes</taxon>
        <taxon>Micrococcales</taxon>
        <taxon>Micrococcaceae</taxon>
        <taxon>Pseudarthrobacter</taxon>
    </lineage>
</organism>
<comment type="subcellular location">
    <subcellularLocation>
        <location evidence="2">Cell projection</location>
    </subcellularLocation>
    <subcellularLocation>
        <location evidence="1">Membrane</location>
        <topology evidence="1">Multi-pass membrane protein</topology>
    </subcellularLocation>
</comment>
<keyword evidence="9" id="KW-0119">Carbohydrate metabolism</keyword>
<keyword evidence="8" id="KW-0326">Glycosidase</keyword>
<dbReference type="Pfam" id="PF13385">
    <property type="entry name" value="Laminin_G_3"/>
    <property type="match status" value="1"/>
</dbReference>
<dbReference type="InterPro" id="IPR000601">
    <property type="entry name" value="PKD_dom"/>
</dbReference>
<feature type="domain" description="Fibronectin type-III" evidence="13">
    <location>
        <begin position="406"/>
        <end position="506"/>
    </location>
</feature>
<reference evidence="14 15" key="1">
    <citation type="submission" date="2024-03" db="EMBL/GenBank/DDBJ databases">
        <title>Rhodococcus navarretei sp. nov. and Pseudarthrobacter quantumdoti sp. nov., two new species with the ability to biosynthesize Quantum Dots isolated from soil samples at Union Glacier, Antarctica.</title>
        <authorList>
            <person name="Vargas M."/>
        </authorList>
    </citation>
    <scope>NUCLEOTIDE SEQUENCE [LARGE SCALE GENOMIC DNA]</scope>
    <source>
        <strain evidence="14 15">RC-2-3</strain>
    </source>
</reference>
<evidence type="ECO:0000259" key="12">
    <source>
        <dbReference type="PROSITE" id="PS50093"/>
    </source>
</evidence>
<dbReference type="InterPro" id="IPR003961">
    <property type="entry name" value="FN3_dom"/>
</dbReference>
<gene>
    <name evidence="14" type="ORF">WHH00_12640</name>
</gene>
<dbReference type="InterPro" id="IPR011047">
    <property type="entry name" value="Quinoprotein_ADH-like_sf"/>
</dbReference>
<keyword evidence="6" id="KW-0472">Membrane</keyword>
<dbReference type="Gene3D" id="2.60.40.10">
    <property type="entry name" value="Immunoglobulins"/>
    <property type="match status" value="3"/>
</dbReference>
<dbReference type="InterPro" id="IPR035986">
    <property type="entry name" value="PKD_dom_sf"/>
</dbReference>
<dbReference type="InterPro" id="IPR022409">
    <property type="entry name" value="PKD/Chitinase_dom"/>
</dbReference>
<evidence type="ECO:0000313" key="15">
    <source>
        <dbReference type="Proteomes" id="UP001623384"/>
    </source>
</evidence>
<feature type="chain" id="PRO_5046410068" evidence="11">
    <location>
        <begin position="30"/>
        <end position="1114"/>
    </location>
</feature>
<dbReference type="InterPro" id="IPR013783">
    <property type="entry name" value="Ig-like_fold"/>
</dbReference>
<evidence type="ECO:0000256" key="7">
    <source>
        <dbReference type="ARBA" id="ARBA00023273"/>
    </source>
</evidence>
<evidence type="ECO:0000256" key="1">
    <source>
        <dbReference type="ARBA" id="ARBA00004141"/>
    </source>
</evidence>
<keyword evidence="7" id="KW-0966">Cell projection</keyword>
<accession>A0ABZ2R0H5</accession>
<keyword evidence="9" id="KW-0624">Polysaccharide degradation</keyword>
<evidence type="ECO:0000259" key="13">
    <source>
        <dbReference type="PROSITE" id="PS50853"/>
    </source>
</evidence>
<keyword evidence="5" id="KW-1133">Transmembrane helix</keyword>
<dbReference type="Pfam" id="PF18911">
    <property type="entry name" value="PKD_4"/>
    <property type="match status" value="2"/>
</dbReference>
<proteinExistence type="predicted"/>
<dbReference type="Proteomes" id="UP001623384">
    <property type="component" value="Chromosome"/>
</dbReference>
<dbReference type="SUPFAM" id="SSF49299">
    <property type="entry name" value="PKD domain"/>
    <property type="match status" value="2"/>
</dbReference>
<evidence type="ECO:0000256" key="5">
    <source>
        <dbReference type="ARBA" id="ARBA00022989"/>
    </source>
</evidence>
<dbReference type="CDD" id="cd00146">
    <property type="entry name" value="PKD"/>
    <property type="match status" value="2"/>
</dbReference>
<keyword evidence="3" id="KW-0812">Transmembrane</keyword>
<dbReference type="EMBL" id="CP148033">
    <property type="protein sequence ID" value="WXK91932.1"/>
    <property type="molecule type" value="Genomic_DNA"/>
</dbReference>
<dbReference type="InterPro" id="IPR001791">
    <property type="entry name" value="Laminin_G"/>
</dbReference>
<evidence type="ECO:0000256" key="3">
    <source>
        <dbReference type="ARBA" id="ARBA00022692"/>
    </source>
</evidence>
<dbReference type="InterPro" id="IPR013320">
    <property type="entry name" value="ConA-like_dom_sf"/>
</dbReference>
<dbReference type="SMART" id="SM00089">
    <property type="entry name" value="PKD"/>
    <property type="match status" value="2"/>
</dbReference>
<evidence type="ECO:0000256" key="9">
    <source>
        <dbReference type="ARBA" id="ARBA00023326"/>
    </source>
</evidence>
<dbReference type="PROSITE" id="PS50853">
    <property type="entry name" value="FN3"/>
    <property type="match status" value="1"/>
</dbReference>
<dbReference type="CDD" id="cd00110">
    <property type="entry name" value="LamG"/>
    <property type="match status" value="1"/>
</dbReference>
<feature type="domain" description="PKD" evidence="12">
    <location>
        <begin position="812"/>
        <end position="900"/>
    </location>
</feature>
<evidence type="ECO:0000256" key="10">
    <source>
        <dbReference type="SAM" id="MobiDB-lite"/>
    </source>
</evidence>
<sequence length="1114" mass="115416">MHKEYVWRPASVLAAMLLLVAGIVSPAFARETALSATSSPIWQTNNTVRAVAYANGKVFVGGEFTTVRPPGAAAGTQETSRTYLAAMDAATGELLSFAPQPNGIVWTLAASEDQSRVYVGGDFTQVAGQSRQRIAAFDTNTLSLISTFRPNVSYRVATIAAQGANVYFGGSFGAVTGAVRNRLAAVEASNGALLPWNPNANADVKVVRPAPDGSKVYVGGMFDTLGGSPSWAVGLVDSTQGALLPFPAASAIPAKSSACVSTVRDIVVDQTTAYFANAGKGGGCFDGTFAADLNTGALKWRNNCLGATEALALVGGWLYKGSHAHNCSNDGGFPEGPNRYLLVQRPDNGQLAGWYPQTNAGGVTRVGPFAMATDGKQLWVGGDFTTVNRTGQQGMTRFQADPETPPVRPLTPSASSTKPGEVKVTFKATIDNDDENLTYNLYRSGTAEPILTQVLRSRFWDIPSVTFTDKNLTPGTQAAYRVEASDGVAVVQSYWTLYITVASQPASYQDTVKGDGAGSFWRMEETGGTTAADSAGSNTGTYGSMTLGMAGILPGSTSAALAASNSNLTSSVLQSNPQTFSLEAWIKSSTTSGGRIVGFGNNRNTTSGNYDRHVYMRNDGKVVFGVWTGSANTVTSATAINDGQWHHVVATMSPGKTELFVDGVSQGTNTPAPAQAYNGYWRIGADNLNGWPNQPASAAMVGNIDEVAIYPNSLSSSDVQWHYSLGKANQAPVASFSSDCSGLDCDFDASASGDLDGTITEYAWDFGDGQTSAGATPSHVYSQSGTYQVRLTVTDNLGAAGTTTNAVTVAAPNQAPAAAIATSCTGLTCSFDGSASSDPDGNVSAWAWDFGDGTTGAGETASHTYSEAGNYAVKLTVTDDKGTSSETAANLPVTPPAAGTVLAKDSFARTLTQGLGSADLGGSWTTTASASRYSVTGGAGNWIMQAPGNAPAAHLKNVVTADADLSFNVSLDKNATGGGVYLSAVARSVTNQGEYRAKVRFTSTGRIYLRIVRTTATGAETNLTSETLISGLAGTNGEKIAVRVQVTGQGTAAIRAKVWLAGEAEPAPWQLEVSDSTAGLQAPGYTGILSALSGSATNAPVTARISDYLLTSPR</sequence>
<keyword evidence="11" id="KW-0732">Signal</keyword>
<dbReference type="PANTHER" id="PTHR46730:SF1">
    <property type="entry name" value="PLAT DOMAIN-CONTAINING PROTEIN"/>
    <property type="match status" value="1"/>
</dbReference>
<evidence type="ECO:0000256" key="2">
    <source>
        <dbReference type="ARBA" id="ARBA00004316"/>
    </source>
</evidence>
<dbReference type="InterPro" id="IPR036116">
    <property type="entry name" value="FN3_sf"/>
</dbReference>
<evidence type="ECO:0000256" key="11">
    <source>
        <dbReference type="SAM" id="SignalP"/>
    </source>
</evidence>
<keyword evidence="4" id="KW-0677">Repeat</keyword>
<evidence type="ECO:0000256" key="4">
    <source>
        <dbReference type="ARBA" id="ARBA00022737"/>
    </source>
</evidence>
<dbReference type="Gene3D" id="2.60.120.200">
    <property type="match status" value="1"/>
</dbReference>
<feature type="domain" description="PKD" evidence="12">
    <location>
        <begin position="728"/>
        <end position="812"/>
    </location>
</feature>
<feature type="signal peptide" evidence="11">
    <location>
        <begin position="1"/>
        <end position="29"/>
    </location>
</feature>
<feature type="region of interest" description="Disordered" evidence="10">
    <location>
        <begin position="396"/>
        <end position="419"/>
    </location>
</feature>
<dbReference type="PANTHER" id="PTHR46730">
    <property type="entry name" value="POLYCYSTIN-1"/>
    <property type="match status" value="1"/>
</dbReference>
<dbReference type="SUPFAM" id="SSF49899">
    <property type="entry name" value="Concanavalin A-like lectins/glucanases"/>
    <property type="match status" value="1"/>
</dbReference>
<keyword evidence="8" id="KW-0378">Hydrolase</keyword>
<dbReference type="SUPFAM" id="SSF50998">
    <property type="entry name" value="Quinoprotein alcohol dehydrogenase-like"/>
    <property type="match status" value="1"/>
</dbReference>
<dbReference type="RefSeq" id="WP_406633246.1">
    <property type="nucleotide sequence ID" value="NZ_CP148033.1"/>
</dbReference>
<name>A0ABZ2R0H5_9MICC</name>
<evidence type="ECO:0000256" key="6">
    <source>
        <dbReference type="ARBA" id="ARBA00023136"/>
    </source>
</evidence>
<dbReference type="SUPFAM" id="SSF49265">
    <property type="entry name" value="Fibronectin type III"/>
    <property type="match status" value="1"/>
</dbReference>
<protein>
    <submittedName>
        <fullName evidence="14">PKD domain-containing protein</fullName>
    </submittedName>
</protein>
<evidence type="ECO:0000313" key="14">
    <source>
        <dbReference type="EMBL" id="WXK91932.1"/>
    </source>
</evidence>
<dbReference type="PROSITE" id="PS50093">
    <property type="entry name" value="PKD"/>
    <property type="match status" value="2"/>
</dbReference>